<protein>
    <submittedName>
        <fullName evidence="1">Uncharacterized protein</fullName>
    </submittedName>
</protein>
<comment type="caution">
    <text evidence="1">The sequence shown here is derived from an EMBL/GenBank/DDBJ whole genome shotgun (WGS) entry which is preliminary data.</text>
</comment>
<keyword evidence="2" id="KW-1185">Reference proteome</keyword>
<name>A0ABM9ERE6_9BACI</name>
<evidence type="ECO:0000313" key="2">
    <source>
        <dbReference type="Proteomes" id="UP000838308"/>
    </source>
</evidence>
<dbReference type="RefSeq" id="WP_248735059.1">
    <property type="nucleotide sequence ID" value="NZ_CALBWS010000010.1"/>
</dbReference>
<dbReference type="Proteomes" id="UP000838308">
    <property type="component" value="Unassembled WGS sequence"/>
</dbReference>
<evidence type="ECO:0000313" key="1">
    <source>
        <dbReference type="EMBL" id="CAH2714745.1"/>
    </source>
</evidence>
<organism evidence="1 2">
    <name type="scientific">Neobacillus rhizosphaerae</name>
    <dbReference type="NCBI Taxonomy" id="2880965"/>
    <lineage>
        <taxon>Bacteria</taxon>
        <taxon>Bacillati</taxon>
        <taxon>Bacillota</taxon>
        <taxon>Bacilli</taxon>
        <taxon>Bacillales</taxon>
        <taxon>Bacillaceae</taxon>
        <taxon>Neobacillus</taxon>
    </lineage>
</organism>
<proteinExistence type="predicted"/>
<gene>
    <name evidence="1" type="ORF">BACCIP111895_01921</name>
</gene>
<reference evidence="1" key="1">
    <citation type="submission" date="2022-04" db="EMBL/GenBank/DDBJ databases">
        <authorList>
            <person name="Criscuolo A."/>
        </authorList>
    </citation>
    <scope>NUCLEOTIDE SEQUENCE</scope>
    <source>
        <strain evidence="1">CIP111895</strain>
    </source>
</reference>
<accession>A0ABM9ERE6</accession>
<dbReference type="EMBL" id="CALBWS010000010">
    <property type="protein sequence ID" value="CAH2714745.1"/>
    <property type="molecule type" value="Genomic_DNA"/>
</dbReference>
<sequence>MYCVGSCDQKYIEDMVESNRQLYKNLLEQLEKINVDNESLIGKANAVIVNTLLIKDLKGFFPFEDIQ</sequence>